<organism evidence="2 3">
    <name type="scientific">Chitinophaga caseinilytica</name>
    <dbReference type="NCBI Taxonomy" id="2267521"/>
    <lineage>
        <taxon>Bacteria</taxon>
        <taxon>Pseudomonadati</taxon>
        <taxon>Bacteroidota</taxon>
        <taxon>Chitinophagia</taxon>
        <taxon>Chitinophagales</taxon>
        <taxon>Chitinophagaceae</taxon>
        <taxon>Chitinophaga</taxon>
    </lineage>
</organism>
<reference evidence="2 3" key="1">
    <citation type="submission" date="2024-03" db="EMBL/GenBank/DDBJ databases">
        <title>Chitinophaga caseinilytica sp. nov., a casein hydrolysing bacterium isolated from forest soil.</title>
        <authorList>
            <person name="Lee D.S."/>
            <person name="Han D.M."/>
            <person name="Baek J.H."/>
            <person name="Choi D.G."/>
            <person name="Jeon J.H."/>
            <person name="Jeon C.O."/>
        </authorList>
    </citation>
    <scope>NUCLEOTIDE SEQUENCE [LARGE SCALE GENOMIC DNA]</scope>
    <source>
        <strain evidence="2 3">KACC 19118</strain>
    </source>
</reference>
<sequence>MIKNIVKASLLLAAITVMMGACSKDDKPGDPPVPSGGKSMKLTITTTGLQAGDHLTMNVAGSTISGTAKTLYKLNNITQENQPAFNVDQAKLAAGPVVIESVVPLFLTAVSLGGFSAPGHSFTVKIIPVIDGKEQAAVSKAFTTQASSQTYRFE</sequence>
<feature type="chain" id="PRO_5046056842" evidence="1">
    <location>
        <begin position="24"/>
        <end position="154"/>
    </location>
</feature>
<evidence type="ECO:0000313" key="3">
    <source>
        <dbReference type="Proteomes" id="UP001449657"/>
    </source>
</evidence>
<proteinExistence type="predicted"/>
<protein>
    <submittedName>
        <fullName evidence="2">Uncharacterized protein</fullName>
    </submittedName>
</protein>
<dbReference type="Proteomes" id="UP001449657">
    <property type="component" value="Chromosome"/>
</dbReference>
<accession>A0ABZ2Z131</accession>
<keyword evidence="3" id="KW-1185">Reference proteome</keyword>
<dbReference type="RefSeq" id="WP_341840582.1">
    <property type="nucleotide sequence ID" value="NZ_CP149792.1"/>
</dbReference>
<feature type="signal peptide" evidence="1">
    <location>
        <begin position="1"/>
        <end position="23"/>
    </location>
</feature>
<dbReference type="EMBL" id="CP150096">
    <property type="protein sequence ID" value="WZN45838.1"/>
    <property type="molecule type" value="Genomic_DNA"/>
</dbReference>
<dbReference type="PROSITE" id="PS51257">
    <property type="entry name" value="PROKAR_LIPOPROTEIN"/>
    <property type="match status" value="1"/>
</dbReference>
<name>A0ABZ2Z131_9BACT</name>
<gene>
    <name evidence="2" type="ORF">WJU22_23340</name>
</gene>
<evidence type="ECO:0000256" key="1">
    <source>
        <dbReference type="SAM" id="SignalP"/>
    </source>
</evidence>
<evidence type="ECO:0000313" key="2">
    <source>
        <dbReference type="EMBL" id="WZN45838.1"/>
    </source>
</evidence>
<keyword evidence="1" id="KW-0732">Signal</keyword>